<evidence type="ECO:0000256" key="1">
    <source>
        <dbReference type="ARBA" id="ARBA00008812"/>
    </source>
</evidence>
<dbReference type="Pfam" id="PF04264">
    <property type="entry name" value="YceI"/>
    <property type="match status" value="1"/>
</dbReference>
<dbReference type="Proteomes" id="UP000655868">
    <property type="component" value="Unassembled WGS sequence"/>
</dbReference>
<evidence type="ECO:0000313" key="4">
    <source>
        <dbReference type="Proteomes" id="UP000655868"/>
    </source>
</evidence>
<organism evidence="3 4">
    <name type="scientific">Antrihabitans stalagmiti</name>
    <dbReference type="NCBI Taxonomy" id="2799499"/>
    <lineage>
        <taxon>Bacteria</taxon>
        <taxon>Bacillati</taxon>
        <taxon>Actinomycetota</taxon>
        <taxon>Actinomycetes</taxon>
        <taxon>Mycobacteriales</taxon>
        <taxon>Nocardiaceae</taxon>
        <taxon>Antrihabitans</taxon>
    </lineage>
</organism>
<protein>
    <submittedName>
        <fullName evidence="3">YceI family protein</fullName>
    </submittedName>
</protein>
<evidence type="ECO:0000313" key="3">
    <source>
        <dbReference type="EMBL" id="MBJ8341052.1"/>
    </source>
</evidence>
<dbReference type="PANTHER" id="PTHR34406:SF1">
    <property type="entry name" value="PROTEIN YCEI"/>
    <property type="match status" value="1"/>
</dbReference>
<dbReference type="AlphaFoldDB" id="A0A934NTK2"/>
<sequence>MTTSTDTVLATGSWALDAAHSSIGFTVRHLGIAKVRGSFTNFETKFVVGEDGKADIEAVVYLDSFNTGNADRDAHVRQADFLDVANRPTMTFRATEPVLVGETFSVTGDVTIGSVTKPLTLDVEWGGVQEFMEGARHAGFSAVGKFKRSDFGVGPQIPGMLSDVVQVELEIELVEPK</sequence>
<gene>
    <name evidence="3" type="ORF">JGU71_19375</name>
</gene>
<name>A0A934NTK2_9NOCA</name>
<dbReference type="InterPro" id="IPR036761">
    <property type="entry name" value="TTHA0802/YceI-like_sf"/>
</dbReference>
<dbReference type="InterPro" id="IPR007372">
    <property type="entry name" value="Lipid/polyisoprenoid-bd_YceI"/>
</dbReference>
<dbReference type="RefSeq" id="WP_199705923.1">
    <property type="nucleotide sequence ID" value="NZ_JAEMNV010000006.1"/>
</dbReference>
<dbReference type="PANTHER" id="PTHR34406">
    <property type="entry name" value="PROTEIN YCEI"/>
    <property type="match status" value="1"/>
</dbReference>
<reference evidence="3" key="1">
    <citation type="submission" date="2020-12" db="EMBL/GenBank/DDBJ databases">
        <title>Antrihabitans popcorni sp. nov. and Antrihabitans auranticaus sp. nov., isolated from a larva cave.</title>
        <authorList>
            <person name="Lee S.D."/>
            <person name="Kim I.S."/>
        </authorList>
    </citation>
    <scope>NUCLEOTIDE SEQUENCE</scope>
    <source>
        <strain evidence="3">YC3-6</strain>
    </source>
</reference>
<evidence type="ECO:0000259" key="2">
    <source>
        <dbReference type="SMART" id="SM00867"/>
    </source>
</evidence>
<dbReference type="SUPFAM" id="SSF101874">
    <property type="entry name" value="YceI-like"/>
    <property type="match status" value="1"/>
</dbReference>
<dbReference type="Gene3D" id="2.40.128.110">
    <property type="entry name" value="Lipid/polyisoprenoid-binding, YceI-like"/>
    <property type="match status" value="1"/>
</dbReference>
<keyword evidence="4" id="KW-1185">Reference proteome</keyword>
<feature type="domain" description="Lipid/polyisoprenoid-binding YceI-like" evidence="2">
    <location>
        <begin position="13"/>
        <end position="174"/>
    </location>
</feature>
<accession>A0A934NTK2</accession>
<dbReference type="EMBL" id="JAEMNV010000006">
    <property type="protein sequence ID" value="MBJ8341052.1"/>
    <property type="molecule type" value="Genomic_DNA"/>
</dbReference>
<comment type="similarity">
    <text evidence="1">Belongs to the UPF0312 family.</text>
</comment>
<comment type="caution">
    <text evidence="3">The sequence shown here is derived from an EMBL/GenBank/DDBJ whole genome shotgun (WGS) entry which is preliminary data.</text>
</comment>
<proteinExistence type="inferred from homology"/>
<dbReference type="SMART" id="SM00867">
    <property type="entry name" value="YceI"/>
    <property type="match status" value="1"/>
</dbReference>